<name>A0A9P1IWY8_9PELO</name>
<comment type="catalytic activity">
    <reaction evidence="9">
        <text>L-seryl-[protein] + UDP-N-acetyl-alpha-D-glucosamine = 3-O-(N-acetyl-beta-D-glucosaminyl)-L-seryl-[protein] + UDP + H(+)</text>
        <dbReference type="Rhea" id="RHEA:48904"/>
        <dbReference type="Rhea" id="RHEA-COMP:9863"/>
        <dbReference type="Rhea" id="RHEA-COMP:12251"/>
        <dbReference type="ChEBI" id="CHEBI:15378"/>
        <dbReference type="ChEBI" id="CHEBI:29999"/>
        <dbReference type="ChEBI" id="CHEBI:57705"/>
        <dbReference type="ChEBI" id="CHEBI:58223"/>
        <dbReference type="ChEBI" id="CHEBI:90838"/>
        <dbReference type="EC" id="2.4.1.255"/>
    </reaction>
</comment>
<dbReference type="InterPro" id="IPR049625">
    <property type="entry name" value="Glyco_transf_61_cat"/>
</dbReference>
<accession>A0A9P1IWY8</accession>
<evidence type="ECO:0000256" key="7">
    <source>
        <dbReference type="ARBA" id="ARBA00040944"/>
    </source>
</evidence>
<feature type="domain" description="Glycosyltransferase 61 catalytic" evidence="11">
    <location>
        <begin position="9"/>
        <end position="59"/>
    </location>
</feature>
<comment type="catalytic activity">
    <reaction evidence="10">
        <text>L-threonyl-[protein] + UDP-N-acetyl-alpha-D-glucosamine = 3-O-(N-acetyl-beta-D-glucosaminyl)-L-threonyl-[protein] + UDP + H(+)</text>
        <dbReference type="Rhea" id="RHEA:48908"/>
        <dbReference type="Rhea" id="RHEA-COMP:11060"/>
        <dbReference type="Rhea" id="RHEA-COMP:12252"/>
        <dbReference type="ChEBI" id="CHEBI:15378"/>
        <dbReference type="ChEBI" id="CHEBI:30013"/>
        <dbReference type="ChEBI" id="CHEBI:57705"/>
        <dbReference type="ChEBI" id="CHEBI:58223"/>
        <dbReference type="ChEBI" id="CHEBI:90840"/>
        <dbReference type="EC" id="2.4.1.255"/>
    </reaction>
</comment>
<evidence type="ECO:0000256" key="9">
    <source>
        <dbReference type="ARBA" id="ARBA00048317"/>
    </source>
</evidence>
<keyword evidence="4" id="KW-0732">Signal</keyword>
<evidence type="ECO:0000256" key="1">
    <source>
        <dbReference type="ARBA" id="ARBA00011970"/>
    </source>
</evidence>
<evidence type="ECO:0000256" key="10">
    <source>
        <dbReference type="ARBA" id="ARBA00049432"/>
    </source>
</evidence>
<keyword evidence="3" id="KW-0808">Transferase</keyword>
<dbReference type="EMBL" id="CANHGI010000005">
    <property type="protein sequence ID" value="CAI5451769.1"/>
    <property type="molecule type" value="Genomic_DNA"/>
</dbReference>
<protein>
    <recommendedName>
        <fullName evidence="7">EGF domain-specific O-linked N-acetylglucosamine transferase</fullName>
        <ecNumber evidence="1">2.4.1.255</ecNumber>
    </recommendedName>
    <alternativeName>
        <fullName evidence="8">Extracellular O-linked N-acetylglucosamine transferase</fullName>
    </alternativeName>
</protein>
<evidence type="ECO:0000313" key="12">
    <source>
        <dbReference type="EMBL" id="CAI5451769.1"/>
    </source>
</evidence>
<organism evidence="12 13">
    <name type="scientific">Caenorhabditis angaria</name>
    <dbReference type="NCBI Taxonomy" id="860376"/>
    <lineage>
        <taxon>Eukaryota</taxon>
        <taxon>Metazoa</taxon>
        <taxon>Ecdysozoa</taxon>
        <taxon>Nematoda</taxon>
        <taxon>Chromadorea</taxon>
        <taxon>Rhabditida</taxon>
        <taxon>Rhabditina</taxon>
        <taxon>Rhabditomorpha</taxon>
        <taxon>Rhabditoidea</taxon>
        <taxon>Rhabditidae</taxon>
        <taxon>Peloderinae</taxon>
        <taxon>Caenorhabditis</taxon>
    </lineage>
</organism>
<comment type="caution">
    <text evidence="12">The sequence shown here is derived from an EMBL/GenBank/DDBJ whole genome shotgun (WGS) entry which is preliminary data.</text>
</comment>
<evidence type="ECO:0000256" key="5">
    <source>
        <dbReference type="ARBA" id="ARBA00022824"/>
    </source>
</evidence>
<evidence type="ECO:0000256" key="8">
    <source>
        <dbReference type="ARBA" id="ARBA00042574"/>
    </source>
</evidence>
<gene>
    <name evidence="12" type="ORF">CAMP_LOCUS14406</name>
</gene>
<evidence type="ECO:0000256" key="2">
    <source>
        <dbReference type="ARBA" id="ARBA00022676"/>
    </source>
</evidence>
<dbReference type="EC" id="2.4.1.255" evidence="1"/>
<dbReference type="OrthoDB" id="529273at2759"/>
<evidence type="ECO:0000256" key="4">
    <source>
        <dbReference type="ARBA" id="ARBA00022729"/>
    </source>
</evidence>
<evidence type="ECO:0000256" key="3">
    <source>
        <dbReference type="ARBA" id="ARBA00022679"/>
    </source>
</evidence>
<dbReference type="PANTHER" id="PTHR20961">
    <property type="entry name" value="GLYCOSYLTRANSFERASE"/>
    <property type="match status" value="1"/>
</dbReference>
<proteinExistence type="predicted"/>
<keyword evidence="5" id="KW-0256">Endoplasmic reticulum</keyword>
<keyword evidence="2" id="KW-0328">Glycosyltransferase</keyword>
<reference evidence="12" key="1">
    <citation type="submission" date="2022-11" db="EMBL/GenBank/DDBJ databases">
        <authorList>
            <person name="Kikuchi T."/>
        </authorList>
    </citation>
    <scope>NUCLEOTIDE SEQUENCE</scope>
    <source>
        <strain evidence="12">PS1010</strain>
    </source>
</reference>
<dbReference type="Proteomes" id="UP001152747">
    <property type="component" value="Unassembled WGS sequence"/>
</dbReference>
<sequence length="156" mass="18142">MQLLRAAGQLKNVSVKVVDYNHKISFINQLNTTSKADIFIGMHGAGLTHLLFLPPWAAVFELYNCDDVACYSDLARLKGVKYFTWNPEKVHLISADSEGRHPGNGEKHKKFANYNFDIPEFTRILKEMITYVRRNPEFQHSRRILKRHLRSKQKEL</sequence>
<dbReference type="GO" id="GO:0005788">
    <property type="term" value="C:endoplasmic reticulum lumen"/>
    <property type="evidence" value="ECO:0007669"/>
    <property type="project" value="TreeGrafter"/>
</dbReference>
<dbReference type="AlphaFoldDB" id="A0A9P1IWY8"/>
<dbReference type="PANTHER" id="PTHR20961:SF148">
    <property type="entry name" value="EGF DOMAIN-SPECIFIC O-LINKED N-ACETYLGLUCOSAMINE TRANSFERASE"/>
    <property type="match status" value="1"/>
</dbReference>
<evidence type="ECO:0000259" key="11">
    <source>
        <dbReference type="Pfam" id="PF04577"/>
    </source>
</evidence>
<dbReference type="InterPro" id="IPR007657">
    <property type="entry name" value="Glycosyltransferase_61"/>
</dbReference>
<keyword evidence="6" id="KW-0325">Glycoprotein</keyword>
<evidence type="ECO:0000313" key="13">
    <source>
        <dbReference type="Proteomes" id="UP001152747"/>
    </source>
</evidence>
<dbReference type="Pfam" id="PF04577">
    <property type="entry name" value="Glyco_transf_61"/>
    <property type="match status" value="1"/>
</dbReference>
<evidence type="ECO:0000256" key="6">
    <source>
        <dbReference type="ARBA" id="ARBA00023180"/>
    </source>
</evidence>
<dbReference type="GO" id="GO:0097363">
    <property type="term" value="F:protein O-acetylglucosaminyltransferase activity"/>
    <property type="evidence" value="ECO:0007669"/>
    <property type="project" value="UniProtKB-EC"/>
</dbReference>
<keyword evidence="13" id="KW-1185">Reference proteome</keyword>